<gene>
    <name evidence="1" type="ORF">L484_000709</name>
</gene>
<accession>W9RV59</accession>
<dbReference type="STRING" id="981085.W9RV59"/>
<keyword evidence="2" id="KW-1185">Reference proteome</keyword>
<dbReference type="InterPro" id="IPR008922">
    <property type="entry name" value="Di-copper_centre_dom_sf"/>
</dbReference>
<evidence type="ECO:0000313" key="1">
    <source>
        <dbReference type="EMBL" id="EXC11643.1"/>
    </source>
</evidence>
<dbReference type="AlphaFoldDB" id="W9RV59"/>
<dbReference type="SUPFAM" id="SSF48056">
    <property type="entry name" value="Di-copper centre-containing domain"/>
    <property type="match status" value="1"/>
</dbReference>
<dbReference type="EMBL" id="KE345693">
    <property type="protein sequence ID" value="EXC11643.1"/>
    <property type="molecule type" value="Genomic_DNA"/>
</dbReference>
<proteinExistence type="predicted"/>
<protein>
    <submittedName>
        <fullName evidence="1">Uncharacterized protein</fullName>
    </submittedName>
</protein>
<name>W9RV59_9ROSA</name>
<dbReference type="Proteomes" id="UP000030645">
    <property type="component" value="Unassembled WGS sequence"/>
</dbReference>
<evidence type="ECO:0000313" key="2">
    <source>
        <dbReference type="Proteomes" id="UP000030645"/>
    </source>
</evidence>
<organism evidence="1 2">
    <name type="scientific">Morus notabilis</name>
    <dbReference type="NCBI Taxonomy" id="981085"/>
    <lineage>
        <taxon>Eukaryota</taxon>
        <taxon>Viridiplantae</taxon>
        <taxon>Streptophyta</taxon>
        <taxon>Embryophyta</taxon>
        <taxon>Tracheophyta</taxon>
        <taxon>Spermatophyta</taxon>
        <taxon>Magnoliopsida</taxon>
        <taxon>eudicotyledons</taxon>
        <taxon>Gunneridae</taxon>
        <taxon>Pentapetalae</taxon>
        <taxon>rosids</taxon>
        <taxon>fabids</taxon>
        <taxon>Rosales</taxon>
        <taxon>Moraceae</taxon>
        <taxon>Moreae</taxon>
        <taxon>Morus</taxon>
    </lineage>
</organism>
<reference evidence="2" key="1">
    <citation type="submission" date="2013-01" db="EMBL/GenBank/DDBJ databases">
        <title>Draft Genome Sequence of a Mulberry Tree, Morus notabilis C.K. Schneid.</title>
        <authorList>
            <person name="He N."/>
            <person name="Zhao S."/>
        </authorList>
    </citation>
    <scope>NUCLEOTIDE SEQUENCE</scope>
</reference>
<sequence>MEDLPASDPRSFMQQANVHCAYCDGAGITHQPPATVNLNYDQDPDYLLPPEKQVAENLSTMYKCMVIPNKLYLFFGCPYLAKAGAGGPIENQPHNLLKEIRNWEVEKNRECRKKGLRRI</sequence>